<name>A0ABR1QCL6_9PEZI</name>
<dbReference type="PANTHER" id="PTHR13593:SF140">
    <property type="entry name" value="PLC-LIKE PHOSPHODIESTERASE"/>
    <property type="match status" value="1"/>
</dbReference>
<dbReference type="InterPro" id="IPR017946">
    <property type="entry name" value="PLC-like_Pdiesterase_TIM-brl"/>
</dbReference>
<dbReference type="Proteomes" id="UP001391051">
    <property type="component" value="Unassembled WGS sequence"/>
</dbReference>
<dbReference type="PANTHER" id="PTHR13593">
    <property type="match status" value="1"/>
</dbReference>
<dbReference type="InterPro" id="IPR051057">
    <property type="entry name" value="PI-PLC_domain"/>
</dbReference>
<evidence type="ECO:0000256" key="2">
    <source>
        <dbReference type="SAM" id="SignalP"/>
    </source>
</evidence>
<feature type="signal peptide" evidence="2">
    <location>
        <begin position="1"/>
        <end position="18"/>
    </location>
</feature>
<feature type="region of interest" description="Disordered" evidence="1">
    <location>
        <begin position="79"/>
        <end position="111"/>
    </location>
</feature>
<dbReference type="GeneID" id="92076615"/>
<keyword evidence="4" id="KW-1185">Reference proteome</keyword>
<organism evidence="3 4">
    <name type="scientific">Apiospora aurea</name>
    <dbReference type="NCBI Taxonomy" id="335848"/>
    <lineage>
        <taxon>Eukaryota</taxon>
        <taxon>Fungi</taxon>
        <taxon>Dikarya</taxon>
        <taxon>Ascomycota</taxon>
        <taxon>Pezizomycotina</taxon>
        <taxon>Sordariomycetes</taxon>
        <taxon>Xylariomycetidae</taxon>
        <taxon>Amphisphaeriales</taxon>
        <taxon>Apiosporaceae</taxon>
        <taxon>Apiospora</taxon>
    </lineage>
</organism>
<evidence type="ECO:0000256" key="1">
    <source>
        <dbReference type="SAM" id="MobiDB-lite"/>
    </source>
</evidence>
<dbReference type="EMBL" id="JAQQWE010000005">
    <property type="protein sequence ID" value="KAK7951603.1"/>
    <property type="molecule type" value="Genomic_DNA"/>
</dbReference>
<accession>A0ABR1QCL6</accession>
<feature type="compositionally biased region" description="Polar residues" evidence="1">
    <location>
        <begin position="88"/>
        <end position="111"/>
    </location>
</feature>
<comment type="caution">
    <text evidence="3">The sequence shown here is derived from an EMBL/GenBank/DDBJ whole genome shotgun (WGS) entry which is preliminary data.</text>
</comment>
<protein>
    <recommendedName>
        <fullName evidence="5">PLC-like phosphodiesterase</fullName>
    </recommendedName>
</protein>
<feature type="chain" id="PRO_5047048820" description="PLC-like phosphodiesterase" evidence="2">
    <location>
        <begin position="19"/>
        <end position="475"/>
    </location>
</feature>
<evidence type="ECO:0008006" key="5">
    <source>
        <dbReference type="Google" id="ProtNLM"/>
    </source>
</evidence>
<reference evidence="3 4" key="1">
    <citation type="submission" date="2023-01" db="EMBL/GenBank/DDBJ databases">
        <title>Analysis of 21 Apiospora genomes using comparative genomics revels a genus with tremendous synthesis potential of carbohydrate active enzymes and secondary metabolites.</title>
        <authorList>
            <person name="Sorensen T."/>
        </authorList>
    </citation>
    <scope>NUCLEOTIDE SEQUENCE [LARGE SCALE GENOMIC DNA]</scope>
    <source>
        <strain evidence="3 4">CBS 24483</strain>
    </source>
</reference>
<dbReference type="RefSeq" id="XP_066699665.1">
    <property type="nucleotide sequence ID" value="XM_066843553.1"/>
</dbReference>
<dbReference type="Gene3D" id="3.20.20.190">
    <property type="entry name" value="Phosphatidylinositol (PI) phosphodiesterase"/>
    <property type="match status" value="1"/>
</dbReference>
<evidence type="ECO:0000313" key="4">
    <source>
        <dbReference type="Proteomes" id="UP001391051"/>
    </source>
</evidence>
<dbReference type="SUPFAM" id="SSF51695">
    <property type="entry name" value="PLC-like phosphodiesterases"/>
    <property type="match status" value="1"/>
</dbReference>
<sequence length="475" mass="51882">MVRRLGGLLLLAVAGVSGQTAITVDDPRTTETISGHVTTELATPSGPYLSLGSQKSQGTSLASLPISGSTTVAGNVTQHRQSTETDTRTYLTGDATSTVPSNHSTSATTSALPTFTNTRPCNNWPEFCSRRYSNITEVAVHNSPFITPKNLAANQQYDVTTQLDDGVRFLQAQIQWPANGTEPHFCHTSCDILDAGPITDWLGKVKDWVQAHPYDVITILLGNGNYSVPSMYVPHIEASGILPYIYTPPLVPMLLNDWPTLGEMILSGKRVVMFMDYMANQTAYPWLLDEFSQMWETPFDPVDQKFPCVVQRPPDLSEPDTKNRMSLMNHNLNIEITLLGNQLLVPARTELNVTNNVTGFGSVGEAAQNCKNQWGRAPNFLNTDYYNVGGFPGSVFAAAAKFNNVTYDRACCGGKANAASGLYTALNGPLFWVVGLTVGYQVLSGFWYDSRSKSVNRFLPPSLVRATTSRSVFVN</sequence>
<proteinExistence type="predicted"/>
<gene>
    <name evidence="3" type="ORF">PG986_007331</name>
</gene>
<keyword evidence="2" id="KW-0732">Signal</keyword>
<evidence type="ECO:0000313" key="3">
    <source>
        <dbReference type="EMBL" id="KAK7951603.1"/>
    </source>
</evidence>
<dbReference type="Pfam" id="PF26146">
    <property type="entry name" value="PI-PLC_X"/>
    <property type="match status" value="1"/>
</dbReference>